<organism evidence="1 2">
    <name type="scientific">Babesia duncani</name>
    <dbReference type="NCBI Taxonomy" id="323732"/>
    <lineage>
        <taxon>Eukaryota</taxon>
        <taxon>Sar</taxon>
        <taxon>Alveolata</taxon>
        <taxon>Apicomplexa</taxon>
        <taxon>Aconoidasida</taxon>
        <taxon>Piroplasmida</taxon>
        <taxon>Babesiidae</taxon>
        <taxon>Babesia</taxon>
    </lineage>
</organism>
<dbReference type="Proteomes" id="UP001214638">
    <property type="component" value="Unassembled WGS sequence"/>
</dbReference>
<comment type="caution">
    <text evidence="1">The sequence shown here is derived from an EMBL/GenBank/DDBJ whole genome shotgun (WGS) entry which is preliminary data.</text>
</comment>
<name>A0AAD9UNL3_9APIC</name>
<dbReference type="EMBL" id="JALLKP010000003">
    <property type="protein sequence ID" value="KAK2195912.1"/>
    <property type="molecule type" value="Genomic_DNA"/>
</dbReference>
<accession>A0AAD9UNL3</accession>
<sequence length="98" mass="11378">MVKDQHVTFESKWPRLEQIEKHGSDSNVEPSPNVRIYTYSTGDSFGPDSELFCSRKLRELERESSKAVERRKRSDFMSLGMRQASTWSFERFVAAGDL</sequence>
<dbReference type="RefSeq" id="XP_067802754.1">
    <property type="nucleotide sequence ID" value="XM_067947532.1"/>
</dbReference>
<gene>
    <name evidence="1" type="ORF">BdWA1_002510</name>
</gene>
<dbReference type="KEGG" id="bdw:94336807"/>
<keyword evidence="2" id="KW-1185">Reference proteome</keyword>
<reference evidence="1" key="1">
    <citation type="journal article" date="2023" name="Nat. Microbiol.">
        <title>Babesia duncani multi-omics identifies virulence factors and drug targets.</title>
        <authorList>
            <person name="Singh P."/>
            <person name="Lonardi S."/>
            <person name="Liang Q."/>
            <person name="Vydyam P."/>
            <person name="Khabirova E."/>
            <person name="Fang T."/>
            <person name="Gihaz S."/>
            <person name="Thekkiniath J."/>
            <person name="Munshi M."/>
            <person name="Abel S."/>
            <person name="Ciampossin L."/>
            <person name="Batugedara G."/>
            <person name="Gupta M."/>
            <person name="Lu X.M."/>
            <person name="Lenz T."/>
            <person name="Chakravarty S."/>
            <person name="Cornillot E."/>
            <person name="Hu Y."/>
            <person name="Ma W."/>
            <person name="Gonzalez L.M."/>
            <person name="Sanchez S."/>
            <person name="Estrada K."/>
            <person name="Sanchez-Flores A."/>
            <person name="Montero E."/>
            <person name="Harb O.S."/>
            <person name="Le Roch K.G."/>
            <person name="Mamoun C.B."/>
        </authorList>
    </citation>
    <scope>NUCLEOTIDE SEQUENCE</scope>
    <source>
        <strain evidence="1">WA1</strain>
    </source>
</reference>
<dbReference type="GeneID" id="94336807"/>
<evidence type="ECO:0000313" key="2">
    <source>
        <dbReference type="Proteomes" id="UP001214638"/>
    </source>
</evidence>
<dbReference type="AlphaFoldDB" id="A0AAD9UNL3"/>
<evidence type="ECO:0000313" key="1">
    <source>
        <dbReference type="EMBL" id="KAK2195912.1"/>
    </source>
</evidence>
<protein>
    <submittedName>
        <fullName evidence="1">Uncharacterized protein</fullName>
    </submittedName>
</protein>
<proteinExistence type="predicted"/>